<dbReference type="GeneID" id="62701879"/>
<evidence type="ECO:0000313" key="2">
    <source>
        <dbReference type="Proteomes" id="UP000033101"/>
    </source>
</evidence>
<dbReference type="InterPro" id="IPR029058">
    <property type="entry name" value="AB_hydrolase_fold"/>
</dbReference>
<dbReference type="OrthoDB" id="7531at2157"/>
<dbReference type="KEGG" id="mhor:MSHOH_0928"/>
<reference evidence="1 2" key="1">
    <citation type="submission" date="2014-07" db="EMBL/GenBank/DDBJ databases">
        <title>Methanogenic archaea and the global carbon cycle.</title>
        <authorList>
            <person name="Henriksen J.R."/>
            <person name="Luke J."/>
            <person name="Reinhart S."/>
            <person name="Benedict M.N."/>
            <person name="Youngblut N.D."/>
            <person name="Metcalf M.E."/>
            <person name="Whitaker R.J."/>
            <person name="Metcalf W.W."/>
        </authorList>
    </citation>
    <scope>NUCLEOTIDE SEQUENCE [LARGE SCALE GENOMIC DNA]</scope>
    <source>
        <strain evidence="1 2">HB-1</strain>
    </source>
</reference>
<dbReference type="SUPFAM" id="SSF53474">
    <property type="entry name" value="alpha/beta-Hydrolases"/>
    <property type="match status" value="1"/>
</dbReference>
<dbReference type="PATRIC" id="fig|1434110.4.peg.1155"/>
<sequence>MYYEIHGTGSSLVLLHGALSATGTSFGKLLPSLARKRQVITIEQQAHGHTADISRPLTVRQMADDTVALLR</sequence>
<accession>A0A0E3S9L8</accession>
<dbReference type="STRING" id="1434110.MSHOH_0928"/>
<gene>
    <name evidence="1" type="ORF">MSHOH_0928</name>
</gene>
<protein>
    <submittedName>
        <fullName evidence="1">Putative magnesium chelatase accessory protein</fullName>
    </submittedName>
</protein>
<dbReference type="AlphaFoldDB" id="A0A0E3S9L8"/>
<organism evidence="1 2">
    <name type="scientific">Methanosarcina horonobensis HB-1 = JCM 15518</name>
    <dbReference type="NCBI Taxonomy" id="1434110"/>
    <lineage>
        <taxon>Archaea</taxon>
        <taxon>Methanobacteriati</taxon>
        <taxon>Methanobacteriota</taxon>
        <taxon>Stenosarchaea group</taxon>
        <taxon>Methanomicrobia</taxon>
        <taxon>Methanosarcinales</taxon>
        <taxon>Methanosarcinaceae</taxon>
        <taxon>Methanosarcina</taxon>
    </lineage>
</organism>
<name>A0A0E3S9L8_9EURY</name>
<dbReference type="Gene3D" id="3.40.50.1820">
    <property type="entry name" value="alpha/beta hydrolase"/>
    <property type="match status" value="1"/>
</dbReference>
<keyword evidence="2" id="KW-1185">Reference proteome</keyword>
<proteinExistence type="predicted"/>
<dbReference type="RefSeq" id="WP_052730715.1">
    <property type="nucleotide sequence ID" value="NZ_BBCW01000012.1"/>
</dbReference>
<dbReference type="EMBL" id="CP009516">
    <property type="protein sequence ID" value="AKB77411.1"/>
    <property type="molecule type" value="Genomic_DNA"/>
</dbReference>
<evidence type="ECO:0000313" key="1">
    <source>
        <dbReference type="EMBL" id="AKB77411.1"/>
    </source>
</evidence>
<dbReference type="HOGENOM" id="CLU_2730388_0_0_2"/>
<dbReference type="Proteomes" id="UP000033101">
    <property type="component" value="Chromosome"/>
</dbReference>